<gene>
    <name evidence="2" type="ORF">MNB_SM-3-223</name>
</gene>
<protein>
    <submittedName>
        <fullName evidence="2">JHP0747 family</fullName>
    </submittedName>
</protein>
<evidence type="ECO:0000313" key="2">
    <source>
        <dbReference type="EMBL" id="SFV75047.1"/>
    </source>
</evidence>
<sequence length="125" mass="14714">MKVAIDCKSPLLQKSLELFLSNHLAPIKHCDILIRDRECKKKSLRCFSIGNNFDADLQKPFSKAQLILALEQRYTLIQKRLNEKKNTPQKRKKEAKDFAILEKRIEMLTKEYQENIMSAIKAFYQ</sequence>
<dbReference type="EMBL" id="FPHP01000014">
    <property type="protein sequence ID" value="SFV75047.1"/>
    <property type="molecule type" value="Genomic_DNA"/>
</dbReference>
<evidence type="ECO:0000256" key="1">
    <source>
        <dbReference type="SAM" id="Coils"/>
    </source>
</evidence>
<accession>A0A1W1D3N3</accession>
<feature type="coiled-coil region" evidence="1">
    <location>
        <begin position="67"/>
        <end position="111"/>
    </location>
</feature>
<organism evidence="2">
    <name type="scientific">hydrothermal vent metagenome</name>
    <dbReference type="NCBI Taxonomy" id="652676"/>
    <lineage>
        <taxon>unclassified sequences</taxon>
        <taxon>metagenomes</taxon>
        <taxon>ecological metagenomes</taxon>
    </lineage>
</organism>
<dbReference type="AlphaFoldDB" id="A0A1W1D3N3"/>
<reference evidence="2" key="1">
    <citation type="submission" date="2016-10" db="EMBL/GenBank/DDBJ databases">
        <authorList>
            <person name="de Groot N.N."/>
        </authorList>
    </citation>
    <scope>NUCLEOTIDE SEQUENCE</scope>
</reference>
<name>A0A1W1D3N3_9ZZZZ</name>
<proteinExistence type="predicted"/>
<keyword evidence="1" id="KW-0175">Coiled coil</keyword>